<dbReference type="Pfam" id="PF23247">
    <property type="entry name" value="LRR_RPS2"/>
    <property type="match status" value="1"/>
</dbReference>
<gene>
    <name evidence="2" type="ORF">Fmac_030466</name>
</gene>
<dbReference type="EMBL" id="JBGMDY010000011">
    <property type="protein sequence ID" value="KAL2316590.1"/>
    <property type="molecule type" value="Genomic_DNA"/>
</dbReference>
<accession>A0ABD1KZ92</accession>
<reference evidence="2 3" key="1">
    <citation type="submission" date="2024-08" db="EMBL/GenBank/DDBJ databases">
        <title>Insights into the chromosomal genome structure of Flemingia macrophylla.</title>
        <authorList>
            <person name="Ding Y."/>
            <person name="Zhao Y."/>
            <person name="Bi W."/>
            <person name="Wu M."/>
            <person name="Zhao G."/>
            <person name="Gong Y."/>
            <person name="Li W."/>
            <person name="Zhang P."/>
        </authorList>
    </citation>
    <scope>NUCLEOTIDE SEQUENCE [LARGE SCALE GENOMIC DNA]</scope>
    <source>
        <strain evidence="2">DYQJB</strain>
        <tissue evidence="2">Leaf</tissue>
    </source>
</reference>
<keyword evidence="3" id="KW-1185">Reference proteome</keyword>
<evidence type="ECO:0000259" key="1">
    <source>
        <dbReference type="Pfam" id="PF23247"/>
    </source>
</evidence>
<feature type="domain" description="Disease resistance protein At4g27190-like leucine-rich repeats" evidence="1">
    <location>
        <begin position="90"/>
        <end position="177"/>
    </location>
</feature>
<evidence type="ECO:0000313" key="2">
    <source>
        <dbReference type="EMBL" id="KAL2316590.1"/>
    </source>
</evidence>
<protein>
    <recommendedName>
        <fullName evidence="1">Disease resistance protein At4g27190-like leucine-rich repeats domain-containing protein</fullName>
    </recommendedName>
</protein>
<dbReference type="InterPro" id="IPR057135">
    <property type="entry name" value="At4g27190-like_LRR"/>
</dbReference>
<proteinExistence type="predicted"/>
<organism evidence="2 3">
    <name type="scientific">Flemingia macrophylla</name>
    <dbReference type="NCBI Taxonomy" id="520843"/>
    <lineage>
        <taxon>Eukaryota</taxon>
        <taxon>Viridiplantae</taxon>
        <taxon>Streptophyta</taxon>
        <taxon>Embryophyta</taxon>
        <taxon>Tracheophyta</taxon>
        <taxon>Spermatophyta</taxon>
        <taxon>Magnoliopsida</taxon>
        <taxon>eudicotyledons</taxon>
        <taxon>Gunneridae</taxon>
        <taxon>Pentapetalae</taxon>
        <taxon>rosids</taxon>
        <taxon>fabids</taxon>
        <taxon>Fabales</taxon>
        <taxon>Fabaceae</taxon>
        <taxon>Papilionoideae</taxon>
        <taxon>50 kb inversion clade</taxon>
        <taxon>NPAAA clade</taxon>
        <taxon>indigoferoid/millettioid clade</taxon>
        <taxon>Phaseoleae</taxon>
        <taxon>Flemingia</taxon>
    </lineage>
</organism>
<sequence length="183" mass="21197">MTMKTSLNFSKHLTSPKQWMMMMMIKIGLEDNDNDDDDDDDYFSSFSHERTLMLGHFPISNEAIKGLAKKTRVLLMKNILGDANNIIPDIFQFKEGDLNELNELLIYCSEGIEYLVDISNHLGKVGTLFSKLLVLRLYNMNHLRGLWHGYIPHSEPFQNLEKLCVNNCPRLTFLFTHVELLDV</sequence>
<comment type="caution">
    <text evidence="2">The sequence shown here is derived from an EMBL/GenBank/DDBJ whole genome shotgun (WGS) entry which is preliminary data.</text>
</comment>
<dbReference type="AlphaFoldDB" id="A0ABD1KZ92"/>
<name>A0ABD1KZ92_9FABA</name>
<dbReference type="Proteomes" id="UP001603857">
    <property type="component" value="Unassembled WGS sequence"/>
</dbReference>
<evidence type="ECO:0000313" key="3">
    <source>
        <dbReference type="Proteomes" id="UP001603857"/>
    </source>
</evidence>